<keyword evidence="2" id="KW-0347">Helicase</keyword>
<evidence type="ECO:0000259" key="1">
    <source>
        <dbReference type="Pfam" id="PF13482"/>
    </source>
</evidence>
<organism evidence="2 3">
    <name type="scientific">Candidatus Roizmanbacteria bacterium CG03_land_8_20_14_0_80_39_12</name>
    <dbReference type="NCBI Taxonomy" id="1974847"/>
    <lineage>
        <taxon>Bacteria</taxon>
        <taxon>Candidatus Roizmaniibacteriota</taxon>
    </lineage>
</organism>
<reference evidence="3" key="1">
    <citation type="submission" date="2017-09" db="EMBL/GenBank/DDBJ databases">
        <title>Depth-based differentiation of microbial function through sediment-hosted aquifers and enrichment of novel symbionts in the deep terrestrial subsurface.</title>
        <authorList>
            <person name="Probst A.J."/>
            <person name="Ladd B."/>
            <person name="Jarett J.K."/>
            <person name="Geller-Mcgrath D.E."/>
            <person name="Sieber C.M.K."/>
            <person name="Emerson J.B."/>
            <person name="Anantharaman K."/>
            <person name="Thomas B.C."/>
            <person name="Malmstrom R."/>
            <person name="Stieglmeier M."/>
            <person name="Klingl A."/>
            <person name="Woyke T."/>
            <person name="Ryan C.M."/>
            <person name="Banfield J.F."/>
        </authorList>
    </citation>
    <scope>NUCLEOTIDE SEQUENCE [LARGE SCALE GENOMIC DNA]</scope>
</reference>
<protein>
    <submittedName>
        <fullName evidence="2">Helicase</fullName>
    </submittedName>
</protein>
<accession>A0A2M7BT73</accession>
<dbReference type="Proteomes" id="UP000230119">
    <property type="component" value="Unassembled WGS sequence"/>
</dbReference>
<dbReference type="EMBL" id="PEVA01000057">
    <property type="protein sequence ID" value="PIV08684.1"/>
    <property type="molecule type" value="Genomic_DNA"/>
</dbReference>
<dbReference type="InterPro" id="IPR012337">
    <property type="entry name" value="RNaseH-like_sf"/>
</dbReference>
<proteinExistence type="predicted"/>
<dbReference type="GO" id="GO:0003676">
    <property type="term" value="F:nucleic acid binding"/>
    <property type="evidence" value="ECO:0007669"/>
    <property type="project" value="InterPro"/>
</dbReference>
<keyword evidence="2" id="KW-0378">Hydrolase</keyword>
<gene>
    <name evidence="2" type="ORF">COS52_01425</name>
</gene>
<dbReference type="SUPFAM" id="SSF53098">
    <property type="entry name" value="Ribonuclease H-like"/>
    <property type="match status" value="1"/>
</dbReference>
<dbReference type="Pfam" id="PF13482">
    <property type="entry name" value="RNase_H_2"/>
    <property type="match status" value="1"/>
</dbReference>
<dbReference type="GO" id="GO:0004386">
    <property type="term" value="F:helicase activity"/>
    <property type="evidence" value="ECO:0007669"/>
    <property type="project" value="UniProtKB-KW"/>
</dbReference>
<feature type="domain" description="YprB ribonuclease H-like" evidence="1">
    <location>
        <begin position="8"/>
        <end position="152"/>
    </location>
</feature>
<keyword evidence="2" id="KW-0067">ATP-binding</keyword>
<dbReference type="Gene3D" id="3.30.420.10">
    <property type="entry name" value="Ribonuclease H-like superfamily/Ribonuclease H"/>
    <property type="match status" value="1"/>
</dbReference>
<sequence length="192" mass="22163">MRKFPIIIDLETKHTFREYSEHEKLGISVMALYDYNTQKGIVFEEKELSKSFPILENASYVIGYNSNGFDLPVLQAYYPGNILALSTFDLLEDIRIKIGRRLGLNDMAAATLGKKKTGHGLMAIDYYKEGKIEELKKYCLDDVMITKELFEYGVKYGEVQYINEVGRNSIRVEWKQYMEGNGNIQTELTLPF</sequence>
<keyword evidence="2" id="KW-0547">Nucleotide-binding</keyword>
<dbReference type="AlphaFoldDB" id="A0A2M7BT73"/>
<comment type="caution">
    <text evidence="2">The sequence shown here is derived from an EMBL/GenBank/DDBJ whole genome shotgun (WGS) entry which is preliminary data.</text>
</comment>
<name>A0A2M7BT73_9BACT</name>
<dbReference type="InterPro" id="IPR036397">
    <property type="entry name" value="RNaseH_sf"/>
</dbReference>
<evidence type="ECO:0000313" key="3">
    <source>
        <dbReference type="Proteomes" id="UP000230119"/>
    </source>
</evidence>
<evidence type="ECO:0000313" key="2">
    <source>
        <dbReference type="EMBL" id="PIV08684.1"/>
    </source>
</evidence>
<dbReference type="InterPro" id="IPR038720">
    <property type="entry name" value="YprB_RNase_H-like_dom"/>
</dbReference>